<evidence type="ECO:0000313" key="2">
    <source>
        <dbReference type="Proteomes" id="UP001237642"/>
    </source>
</evidence>
<dbReference type="AlphaFoldDB" id="A0AAD8N3S9"/>
<dbReference type="EMBL" id="JAUIZM010000003">
    <property type="protein sequence ID" value="KAK1393783.1"/>
    <property type="molecule type" value="Genomic_DNA"/>
</dbReference>
<comment type="caution">
    <text evidence="1">The sequence shown here is derived from an EMBL/GenBank/DDBJ whole genome shotgun (WGS) entry which is preliminary data.</text>
</comment>
<reference evidence="1" key="1">
    <citation type="submission" date="2023-02" db="EMBL/GenBank/DDBJ databases">
        <title>Genome of toxic invasive species Heracleum sosnowskyi carries increased number of genes despite the absence of recent whole-genome duplications.</title>
        <authorList>
            <person name="Schelkunov M."/>
            <person name="Shtratnikova V."/>
            <person name="Makarenko M."/>
            <person name="Klepikova A."/>
            <person name="Omelchenko D."/>
            <person name="Novikova G."/>
            <person name="Obukhova E."/>
            <person name="Bogdanov V."/>
            <person name="Penin A."/>
            <person name="Logacheva M."/>
        </authorList>
    </citation>
    <scope>NUCLEOTIDE SEQUENCE</scope>
    <source>
        <strain evidence="1">Hsosn_3</strain>
        <tissue evidence="1">Leaf</tissue>
    </source>
</reference>
<evidence type="ECO:0000313" key="1">
    <source>
        <dbReference type="EMBL" id="KAK1393783.1"/>
    </source>
</evidence>
<sequence>MITDDVGKETVVQDSTKVVRNNRNPKAANLWCLKKDLPCHGTTQYYSLFINCGGPKIEAGGKEYEEDFVTEGESYFHPTDRWAYSSTSVFMYNDRSNLVSSNTNVTTCE</sequence>
<name>A0AAD8N3S9_9APIA</name>
<dbReference type="PANTHER" id="PTHR34081">
    <property type="entry name" value="MALECTIN DOMAIN-CONTAINING PROTEIN"/>
    <property type="match status" value="1"/>
</dbReference>
<accession>A0AAD8N3S9</accession>
<dbReference type="Proteomes" id="UP001237642">
    <property type="component" value="Unassembled WGS sequence"/>
</dbReference>
<keyword evidence="2" id="KW-1185">Reference proteome</keyword>
<gene>
    <name evidence="1" type="ORF">POM88_012839</name>
</gene>
<dbReference type="PANTHER" id="PTHR34081:SF1">
    <property type="entry name" value="MALECTIN, LEUCINE-RICH REPEAT DOMAIN, L DOMAIN-LIKE PROTEIN-RELATED"/>
    <property type="match status" value="1"/>
</dbReference>
<reference evidence="1" key="2">
    <citation type="submission" date="2023-05" db="EMBL/GenBank/DDBJ databases">
        <authorList>
            <person name="Schelkunov M.I."/>
        </authorList>
    </citation>
    <scope>NUCLEOTIDE SEQUENCE</scope>
    <source>
        <strain evidence="1">Hsosn_3</strain>
        <tissue evidence="1">Leaf</tissue>
    </source>
</reference>
<proteinExistence type="predicted"/>
<protein>
    <submittedName>
        <fullName evidence="1">Uncharacterized protein</fullName>
    </submittedName>
</protein>
<organism evidence="1 2">
    <name type="scientific">Heracleum sosnowskyi</name>
    <dbReference type="NCBI Taxonomy" id="360622"/>
    <lineage>
        <taxon>Eukaryota</taxon>
        <taxon>Viridiplantae</taxon>
        <taxon>Streptophyta</taxon>
        <taxon>Embryophyta</taxon>
        <taxon>Tracheophyta</taxon>
        <taxon>Spermatophyta</taxon>
        <taxon>Magnoliopsida</taxon>
        <taxon>eudicotyledons</taxon>
        <taxon>Gunneridae</taxon>
        <taxon>Pentapetalae</taxon>
        <taxon>asterids</taxon>
        <taxon>campanulids</taxon>
        <taxon>Apiales</taxon>
        <taxon>Apiaceae</taxon>
        <taxon>Apioideae</taxon>
        <taxon>apioid superclade</taxon>
        <taxon>Tordylieae</taxon>
        <taxon>Tordyliinae</taxon>
        <taxon>Heracleum</taxon>
    </lineage>
</organism>